<reference evidence="1" key="2">
    <citation type="journal article" date="2024" name="Plant">
        <title>Genomic evolution and insights into agronomic trait innovations of Sesamum species.</title>
        <authorList>
            <person name="Miao H."/>
            <person name="Wang L."/>
            <person name="Qu L."/>
            <person name="Liu H."/>
            <person name="Sun Y."/>
            <person name="Le M."/>
            <person name="Wang Q."/>
            <person name="Wei S."/>
            <person name="Zheng Y."/>
            <person name="Lin W."/>
            <person name="Duan Y."/>
            <person name="Cao H."/>
            <person name="Xiong S."/>
            <person name="Wang X."/>
            <person name="Wei L."/>
            <person name="Li C."/>
            <person name="Ma Q."/>
            <person name="Ju M."/>
            <person name="Zhao R."/>
            <person name="Li G."/>
            <person name="Mu C."/>
            <person name="Tian Q."/>
            <person name="Mei H."/>
            <person name="Zhang T."/>
            <person name="Gao T."/>
            <person name="Zhang H."/>
        </authorList>
    </citation>
    <scope>NUCLEOTIDE SEQUENCE</scope>
    <source>
        <strain evidence="1">G02</strain>
    </source>
</reference>
<proteinExistence type="predicted"/>
<gene>
    <name evidence="1" type="ORF">Sradi_2059300</name>
</gene>
<reference evidence="1" key="1">
    <citation type="submission" date="2020-06" db="EMBL/GenBank/DDBJ databases">
        <authorList>
            <person name="Li T."/>
            <person name="Hu X."/>
            <person name="Zhang T."/>
            <person name="Song X."/>
            <person name="Zhang H."/>
            <person name="Dai N."/>
            <person name="Sheng W."/>
            <person name="Hou X."/>
            <person name="Wei L."/>
        </authorList>
    </citation>
    <scope>NUCLEOTIDE SEQUENCE</scope>
    <source>
        <strain evidence="1">G02</strain>
        <tissue evidence="1">Leaf</tissue>
    </source>
</reference>
<sequence>MRAASLKEGLRYWRLCDLSKSSSEAWLPCLPTNAKKFCSEAYKAWWAKVHGTFLDENIAYLINPNSIKITLKHKKDEDKQVDGGENNPPHVLVPSIVVKCNPQAVVAKASKEKCPLYNLADNDSKNKDRH</sequence>
<name>A0AAW2TGX1_SESRA</name>
<evidence type="ECO:0000313" key="1">
    <source>
        <dbReference type="EMBL" id="KAL0404185.1"/>
    </source>
</evidence>
<dbReference type="AlphaFoldDB" id="A0AAW2TGX1"/>
<comment type="caution">
    <text evidence="1">The sequence shown here is derived from an EMBL/GenBank/DDBJ whole genome shotgun (WGS) entry which is preliminary data.</text>
</comment>
<protein>
    <submittedName>
        <fullName evidence="1">Uncharacterized protein</fullName>
    </submittedName>
</protein>
<accession>A0AAW2TGX1</accession>
<dbReference type="EMBL" id="JACGWJ010000008">
    <property type="protein sequence ID" value="KAL0404185.1"/>
    <property type="molecule type" value="Genomic_DNA"/>
</dbReference>
<organism evidence="1">
    <name type="scientific">Sesamum radiatum</name>
    <name type="common">Black benniseed</name>
    <dbReference type="NCBI Taxonomy" id="300843"/>
    <lineage>
        <taxon>Eukaryota</taxon>
        <taxon>Viridiplantae</taxon>
        <taxon>Streptophyta</taxon>
        <taxon>Embryophyta</taxon>
        <taxon>Tracheophyta</taxon>
        <taxon>Spermatophyta</taxon>
        <taxon>Magnoliopsida</taxon>
        <taxon>eudicotyledons</taxon>
        <taxon>Gunneridae</taxon>
        <taxon>Pentapetalae</taxon>
        <taxon>asterids</taxon>
        <taxon>lamiids</taxon>
        <taxon>Lamiales</taxon>
        <taxon>Pedaliaceae</taxon>
        <taxon>Sesamum</taxon>
    </lineage>
</organism>